<proteinExistence type="predicted"/>
<dbReference type="Gene3D" id="3.40.50.300">
    <property type="entry name" value="P-loop containing nucleotide triphosphate hydrolases"/>
    <property type="match status" value="1"/>
</dbReference>
<dbReference type="RefSeq" id="WP_160733478.1">
    <property type="nucleotide sequence ID" value="NZ_WTYO01000003.1"/>
</dbReference>
<sequence>MAAPLRTVVTGGPGTGKSTLIDALAARGLATEPEVARAILREPGGMALRRDDPQGFAGAMFDAELAAYRRAEEGGSPIVYDRGFPDIVGFLRLEGLPVPAPIDEACRNLRYDGPVFRAPPWRAIYRRDDERIQDWDDARASDAAVCAAWRDYGYAPVDLPLAGVADRVAFVLAHMDAAAGEGD</sequence>
<comment type="caution">
    <text evidence="2">The sequence shown here is derived from an EMBL/GenBank/DDBJ whole genome shotgun (WGS) entry which is preliminary data.</text>
</comment>
<dbReference type="SUPFAM" id="SSF52540">
    <property type="entry name" value="P-loop containing nucleoside triphosphate hydrolases"/>
    <property type="match status" value="1"/>
</dbReference>
<evidence type="ECO:0000313" key="2">
    <source>
        <dbReference type="EMBL" id="MXO68876.1"/>
    </source>
</evidence>
<dbReference type="InterPro" id="IPR027417">
    <property type="entry name" value="P-loop_NTPase"/>
</dbReference>
<reference evidence="2 3" key="1">
    <citation type="submission" date="2019-12" db="EMBL/GenBank/DDBJ databases">
        <title>Genomic-based taxomic classification of the family Erythrobacteraceae.</title>
        <authorList>
            <person name="Xu L."/>
        </authorList>
    </citation>
    <scope>NUCLEOTIDE SEQUENCE [LARGE SCALE GENOMIC DNA]</scope>
    <source>
        <strain evidence="2 3">H32</strain>
    </source>
</reference>
<keyword evidence="3" id="KW-1185">Reference proteome</keyword>
<evidence type="ECO:0000313" key="3">
    <source>
        <dbReference type="Proteomes" id="UP000444401"/>
    </source>
</evidence>
<protein>
    <submittedName>
        <fullName evidence="2">AAA family ATPase</fullName>
    </submittedName>
</protein>
<accession>A0ABW9UVJ7</accession>
<name>A0ABW9UVJ7_9SPHN</name>
<organism evidence="2 3">
    <name type="scientific">Pelagerythrobacter marinus</name>
    <dbReference type="NCBI Taxonomy" id="538382"/>
    <lineage>
        <taxon>Bacteria</taxon>
        <taxon>Pseudomonadati</taxon>
        <taxon>Pseudomonadota</taxon>
        <taxon>Alphaproteobacteria</taxon>
        <taxon>Sphingomonadales</taxon>
        <taxon>Erythrobacteraceae</taxon>
        <taxon>Pelagerythrobacter</taxon>
    </lineage>
</organism>
<dbReference type="EMBL" id="WTYO01000003">
    <property type="protein sequence ID" value="MXO68876.1"/>
    <property type="molecule type" value="Genomic_DNA"/>
</dbReference>
<dbReference type="CDD" id="cd01120">
    <property type="entry name" value="RecA-like_superfamily"/>
    <property type="match status" value="1"/>
</dbReference>
<evidence type="ECO:0000259" key="1">
    <source>
        <dbReference type="Pfam" id="PF13521"/>
    </source>
</evidence>
<dbReference type="Proteomes" id="UP000444401">
    <property type="component" value="Unassembled WGS sequence"/>
</dbReference>
<feature type="domain" description="NadR/Ttd14 AAA" evidence="1">
    <location>
        <begin position="7"/>
        <end position="167"/>
    </location>
</feature>
<dbReference type="InterPro" id="IPR038727">
    <property type="entry name" value="NadR/Ttd14_AAA_dom"/>
</dbReference>
<dbReference type="Pfam" id="PF13521">
    <property type="entry name" value="AAA_28"/>
    <property type="match status" value="1"/>
</dbReference>
<gene>
    <name evidence="2" type="ORF">GRI72_08560</name>
</gene>